<keyword evidence="8" id="KW-1185">Reference proteome</keyword>
<comment type="similarity">
    <text evidence="5 6">Belongs to the URM1 family.</text>
</comment>
<evidence type="ECO:0000313" key="7">
    <source>
        <dbReference type="EMBL" id="KAK6741026.1"/>
    </source>
</evidence>
<dbReference type="CDD" id="cd01764">
    <property type="entry name" value="Ubl_Urm1"/>
    <property type="match status" value="1"/>
</dbReference>
<proteinExistence type="inferred from homology"/>
<dbReference type="EMBL" id="JAVFWL010000003">
    <property type="protein sequence ID" value="KAK6741026.1"/>
    <property type="molecule type" value="Genomic_DNA"/>
</dbReference>
<comment type="subcellular location">
    <subcellularLocation>
        <location evidence="5 6">Cytoplasm</location>
    </subcellularLocation>
</comment>
<accession>A0ABR1CV34</accession>
<comment type="PTM">
    <text evidence="5">C-terminal thiocarboxylation occurs in 2 steps, it is first acyl-adenylated (-COAMP) via the hesA/moeB/thiF part of the MOCS3/UBA4 homolog, then thiocarboxylated (-COSH) via the rhodanese domain of the MOCS3/UBA4 homolog.</text>
</comment>
<gene>
    <name evidence="7" type="primary">Necator_chrIII.g9855</name>
    <name evidence="7" type="ORF">RB195_009090</name>
</gene>
<protein>
    <recommendedName>
        <fullName evidence="5">Ubiquitin-related modifier 1 homolog</fullName>
    </recommendedName>
</protein>
<dbReference type="HAMAP" id="MF_03048">
    <property type="entry name" value="Urm1"/>
    <property type="match status" value="1"/>
</dbReference>
<evidence type="ECO:0000256" key="5">
    <source>
        <dbReference type="HAMAP-Rule" id="MF_03048"/>
    </source>
</evidence>
<evidence type="ECO:0000256" key="2">
    <source>
        <dbReference type="ARBA" id="ARBA00022499"/>
    </source>
</evidence>
<keyword evidence="2 5" id="KW-1017">Isopeptide bond</keyword>
<dbReference type="Pfam" id="PF09138">
    <property type="entry name" value="Urm1"/>
    <property type="match status" value="1"/>
</dbReference>
<comment type="pathway">
    <text evidence="5 6">tRNA modification; 5-methoxycarbonylmethyl-2-thiouridine-tRNA biosynthesis.</text>
</comment>
<dbReference type="Proteomes" id="UP001303046">
    <property type="component" value="Unassembled WGS sequence"/>
</dbReference>
<organism evidence="7 8">
    <name type="scientific">Necator americanus</name>
    <name type="common">Human hookworm</name>
    <dbReference type="NCBI Taxonomy" id="51031"/>
    <lineage>
        <taxon>Eukaryota</taxon>
        <taxon>Metazoa</taxon>
        <taxon>Ecdysozoa</taxon>
        <taxon>Nematoda</taxon>
        <taxon>Chromadorea</taxon>
        <taxon>Rhabditida</taxon>
        <taxon>Rhabditina</taxon>
        <taxon>Rhabditomorpha</taxon>
        <taxon>Strongyloidea</taxon>
        <taxon>Ancylostomatidae</taxon>
        <taxon>Bunostominae</taxon>
        <taxon>Necator</taxon>
    </lineage>
</organism>
<evidence type="ECO:0000256" key="6">
    <source>
        <dbReference type="RuleBase" id="RU361182"/>
    </source>
</evidence>
<keyword evidence="1 5" id="KW-0963">Cytoplasm</keyword>
<dbReference type="Gene3D" id="3.10.20.30">
    <property type="match status" value="1"/>
</dbReference>
<sequence length="202" mass="22272">MSGVNLKLEFAGGSEFLVGNQKEHNVTVPCDNDSLTVSELIQYVNDVMLKDSTRKELLIEGKTVRPGVLVLINECDWELLGCEKAELHNGDLVTFLSTLHGKHEIFGNKHLPHKAELPVELQHATPSGLLRYLHAPLAALQETRISDRPIISIDSNTIYCGDSDDTKVGDCATALRNDYNNLMEEFGSTSSGCAFARLGDRY</sequence>
<reference evidence="7 8" key="1">
    <citation type="submission" date="2023-08" db="EMBL/GenBank/DDBJ databases">
        <title>A Necator americanus chromosomal reference genome.</title>
        <authorList>
            <person name="Ilik V."/>
            <person name="Petrzelkova K.J."/>
            <person name="Pardy F."/>
            <person name="Fuh T."/>
            <person name="Niatou-Singa F.S."/>
            <person name="Gouil Q."/>
            <person name="Baker L."/>
            <person name="Ritchie M.E."/>
            <person name="Jex A.R."/>
            <person name="Gazzola D."/>
            <person name="Li H."/>
            <person name="Toshio Fujiwara R."/>
            <person name="Zhan B."/>
            <person name="Aroian R.V."/>
            <person name="Pafco B."/>
            <person name="Schwarz E.M."/>
        </authorList>
    </citation>
    <scope>NUCLEOTIDE SEQUENCE [LARGE SCALE GENOMIC DNA]</scope>
    <source>
        <strain evidence="7 8">Aroian</strain>
        <tissue evidence="7">Whole animal</tissue>
    </source>
</reference>
<keyword evidence="4 5" id="KW-0833">Ubl conjugation pathway</keyword>
<evidence type="ECO:0000256" key="1">
    <source>
        <dbReference type="ARBA" id="ARBA00022490"/>
    </source>
</evidence>
<dbReference type="SUPFAM" id="SSF54285">
    <property type="entry name" value="MoaD/ThiS"/>
    <property type="match status" value="1"/>
</dbReference>
<keyword evidence="3 5" id="KW-0819">tRNA processing</keyword>
<evidence type="ECO:0000313" key="8">
    <source>
        <dbReference type="Proteomes" id="UP001303046"/>
    </source>
</evidence>
<comment type="function">
    <text evidence="5">Acts as a sulfur carrier required for 2-thiolation of mcm(5)S(2)U at tRNA wobble positions of cytosolic tRNA(Lys), tRNA(Glu) and tRNA(Gln). Serves as sulfur donor in tRNA 2-thiolation reaction by being thiocarboxylated (-COSH) at its C-terminus by the MOCS3/UBA4 homolog. The sulfur is then transferred to tRNA to form 2-thiolation of mcm(5)S(2)U. Also acts as a ubiquitin-like protein (UBL) that is covalently conjugated via an isopeptide bond to lysine residues of target proteins. The thiocarboxylated form serves as substrate for conjugation and oxidative stress specifically induces the formation of UBL-protein conjugates.</text>
</comment>
<dbReference type="PANTHER" id="PTHR14986">
    <property type="entry name" value="RURM1 PROTEIN"/>
    <property type="match status" value="1"/>
</dbReference>
<dbReference type="InterPro" id="IPR016155">
    <property type="entry name" value="Mopterin_synth/thiamin_S_b"/>
</dbReference>
<evidence type="ECO:0000256" key="3">
    <source>
        <dbReference type="ARBA" id="ARBA00022694"/>
    </source>
</evidence>
<dbReference type="InterPro" id="IPR015221">
    <property type="entry name" value="Urm1"/>
</dbReference>
<comment type="caution">
    <text evidence="7">The sequence shown here is derived from an EMBL/GenBank/DDBJ whole genome shotgun (WGS) entry which is preliminary data.</text>
</comment>
<name>A0ABR1CV34_NECAM</name>
<comment type="caution">
    <text evidence="5">Lacks conserved residue(s) required for the propagation of feature annotation.</text>
</comment>
<evidence type="ECO:0000256" key="4">
    <source>
        <dbReference type="ARBA" id="ARBA00022786"/>
    </source>
</evidence>
<dbReference type="InterPro" id="IPR012675">
    <property type="entry name" value="Beta-grasp_dom_sf"/>
</dbReference>